<dbReference type="InterPro" id="IPR011992">
    <property type="entry name" value="EF-hand-dom_pair"/>
</dbReference>
<evidence type="ECO:0000256" key="2">
    <source>
        <dbReference type="SAM" id="SignalP"/>
    </source>
</evidence>
<evidence type="ECO:0000256" key="1">
    <source>
        <dbReference type="ARBA" id="ARBA00022837"/>
    </source>
</evidence>
<dbReference type="GO" id="GO:0005783">
    <property type="term" value="C:endoplasmic reticulum"/>
    <property type="evidence" value="ECO:0007669"/>
    <property type="project" value="TreeGrafter"/>
</dbReference>
<keyword evidence="2" id="KW-0732">Signal</keyword>
<dbReference type="Pfam" id="PF13499">
    <property type="entry name" value="EF-hand_7"/>
    <property type="match status" value="1"/>
</dbReference>
<keyword evidence="1" id="KW-0106">Calcium</keyword>
<organism evidence="4">
    <name type="scientific">Notodromas monacha</name>
    <dbReference type="NCBI Taxonomy" id="399045"/>
    <lineage>
        <taxon>Eukaryota</taxon>
        <taxon>Metazoa</taxon>
        <taxon>Ecdysozoa</taxon>
        <taxon>Arthropoda</taxon>
        <taxon>Crustacea</taxon>
        <taxon>Oligostraca</taxon>
        <taxon>Ostracoda</taxon>
        <taxon>Podocopa</taxon>
        <taxon>Podocopida</taxon>
        <taxon>Cypridocopina</taxon>
        <taxon>Cypridoidea</taxon>
        <taxon>Cyprididae</taxon>
        <taxon>Notodromas</taxon>
    </lineage>
</organism>
<dbReference type="PROSITE" id="PS00018">
    <property type="entry name" value="EF_HAND_1"/>
    <property type="match status" value="3"/>
</dbReference>
<feature type="chain" id="PRO_5036210682" description="EF-hand domain-containing protein" evidence="2">
    <location>
        <begin position="25"/>
        <end position="271"/>
    </location>
</feature>
<name>A0A7R9GA91_9CRUS</name>
<evidence type="ECO:0000259" key="3">
    <source>
        <dbReference type="PROSITE" id="PS50222"/>
    </source>
</evidence>
<dbReference type="InterPro" id="IPR002048">
    <property type="entry name" value="EF_hand_dom"/>
</dbReference>
<feature type="domain" description="EF-hand" evidence="3">
    <location>
        <begin position="183"/>
        <end position="218"/>
    </location>
</feature>
<feature type="domain" description="EF-hand" evidence="3">
    <location>
        <begin position="104"/>
        <end position="139"/>
    </location>
</feature>
<feature type="domain" description="EF-hand" evidence="3">
    <location>
        <begin position="141"/>
        <end position="179"/>
    </location>
</feature>
<accession>A0A7R9GA91</accession>
<protein>
    <recommendedName>
        <fullName evidence="3">EF-hand domain-containing protein</fullName>
    </recommendedName>
</protein>
<reference evidence="4" key="1">
    <citation type="submission" date="2020-11" db="EMBL/GenBank/DDBJ databases">
        <authorList>
            <person name="Tran Van P."/>
        </authorList>
    </citation>
    <scope>NUCLEOTIDE SEQUENCE</scope>
</reference>
<keyword evidence="5" id="KW-1185">Reference proteome</keyword>
<dbReference type="GO" id="GO:0005509">
    <property type="term" value="F:calcium ion binding"/>
    <property type="evidence" value="ECO:0007669"/>
    <property type="project" value="InterPro"/>
</dbReference>
<dbReference type="Proteomes" id="UP000678499">
    <property type="component" value="Unassembled WGS sequence"/>
</dbReference>
<feature type="domain" description="EF-hand" evidence="3">
    <location>
        <begin position="25"/>
        <end position="60"/>
    </location>
</feature>
<dbReference type="OrthoDB" id="293868at2759"/>
<dbReference type="InterPro" id="IPR018247">
    <property type="entry name" value="EF_Hand_1_Ca_BS"/>
</dbReference>
<evidence type="ECO:0000313" key="5">
    <source>
        <dbReference type="Proteomes" id="UP000678499"/>
    </source>
</evidence>
<dbReference type="EMBL" id="CAJPEX010000323">
    <property type="protein sequence ID" value="CAG0915085.1"/>
    <property type="molecule type" value="Genomic_DNA"/>
</dbReference>
<dbReference type="Gene3D" id="1.10.238.10">
    <property type="entry name" value="EF-hand"/>
    <property type="match status" value="2"/>
</dbReference>
<proteinExistence type="predicted"/>
<dbReference type="PANTHER" id="PTHR10827:SF52">
    <property type="entry name" value="IP16409P"/>
    <property type="match status" value="1"/>
</dbReference>
<dbReference type="SUPFAM" id="SSF47473">
    <property type="entry name" value="EF-hand"/>
    <property type="match status" value="1"/>
</dbReference>
<dbReference type="PROSITE" id="PS50222">
    <property type="entry name" value="EF_HAND_2"/>
    <property type="match status" value="4"/>
</dbReference>
<dbReference type="AlphaFoldDB" id="A0A7R9GA91"/>
<dbReference type="PANTHER" id="PTHR10827">
    <property type="entry name" value="RETICULOCALBIN"/>
    <property type="match status" value="1"/>
</dbReference>
<gene>
    <name evidence="4" type="ORF">NMOB1V02_LOCUS2743</name>
</gene>
<sequence length="271" mass="30970">MNAVLVVFVIEVTVGLEAPAFTSGQKKGNNDEFFERMDVSADGFVDFVEFRGWLDQEAIADEWARINPGPIADNTISWQQYKIRAYPSENPDKTNVDSDPEMHTMMERDKRRWDTADEDGDGRLNKTEFAVFTYPEASRRLQHLVVAETLDDYDADSDGRVSTISLQEFLDFVYVGGESEPEWVAEERKEFEQDLDRNKDGFLDAQEVRDWVLQDGEDRREMAELLLREGDTDGDLRLARHEVLAIKHLLVKAAALQGADATTTKRLNDEL</sequence>
<dbReference type="Pfam" id="PF13202">
    <property type="entry name" value="EF-hand_5"/>
    <property type="match status" value="1"/>
</dbReference>
<dbReference type="EMBL" id="OA882360">
    <property type="protein sequence ID" value="CAD7274933.1"/>
    <property type="molecule type" value="Genomic_DNA"/>
</dbReference>
<evidence type="ECO:0000313" key="4">
    <source>
        <dbReference type="EMBL" id="CAD7274933.1"/>
    </source>
</evidence>
<feature type="signal peptide" evidence="2">
    <location>
        <begin position="1"/>
        <end position="24"/>
    </location>
</feature>